<dbReference type="GO" id="GO:0005886">
    <property type="term" value="C:plasma membrane"/>
    <property type="evidence" value="ECO:0007669"/>
    <property type="project" value="TreeGrafter"/>
</dbReference>
<keyword evidence="3" id="KW-1185">Reference proteome</keyword>
<feature type="transmembrane region" description="Helical" evidence="1">
    <location>
        <begin position="12"/>
        <end position="29"/>
    </location>
</feature>
<keyword evidence="1" id="KW-0812">Transmembrane</keyword>
<dbReference type="PANTHER" id="PTHR18640:SF5">
    <property type="entry name" value="SODIUM_BILE ACID COTRANSPORTER 7"/>
    <property type="match status" value="1"/>
</dbReference>
<feature type="transmembrane region" description="Helical" evidence="1">
    <location>
        <begin position="210"/>
        <end position="231"/>
    </location>
</feature>
<feature type="transmembrane region" description="Helical" evidence="1">
    <location>
        <begin position="166"/>
        <end position="189"/>
    </location>
</feature>
<dbReference type="Pfam" id="PF13593">
    <property type="entry name" value="SBF_like"/>
    <property type="match status" value="1"/>
</dbReference>
<sequence>MRRIVRTWVDPFIVTLLGVLLLGLVVPFGPGVLHALGVAADAAVVLLFLLYGARLPVRDVVAGLRHWRLQSAILAATFVLFPVLGLVARRVAEPWLGEGLALGLLYVCLLPSTVQSSVAMVSMARGNVAGAICGATVSNLLGMLVTPVLVLWLLHDVVVGSAGAASIGFGRFGDVLLTLLLPFVVGQLAQRWVGGWVRAHRPLTLAVDRGTILLVVLGAVASATAAGTWAGLSVWTVVALVAVCGVVLAVVLAVTWWGGQAAGLSRADRIALLHCGSTKSLATGLPMAGVLLPAALLGAVVAPVVAFHQLELMVCTVLAKRQALRS</sequence>
<dbReference type="PANTHER" id="PTHR18640">
    <property type="entry name" value="SOLUTE CARRIER FAMILY 10 MEMBER 7"/>
    <property type="match status" value="1"/>
</dbReference>
<feature type="transmembrane region" description="Helical" evidence="1">
    <location>
        <begin position="128"/>
        <end position="154"/>
    </location>
</feature>
<dbReference type="InterPro" id="IPR016833">
    <property type="entry name" value="Put_Na-Bile_cotransptr"/>
</dbReference>
<keyword evidence="1" id="KW-0472">Membrane</keyword>
<evidence type="ECO:0000256" key="1">
    <source>
        <dbReference type="SAM" id="Phobius"/>
    </source>
</evidence>
<evidence type="ECO:0000313" key="3">
    <source>
        <dbReference type="Proteomes" id="UP000292118"/>
    </source>
</evidence>
<dbReference type="Gene3D" id="1.20.1530.20">
    <property type="match status" value="1"/>
</dbReference>
<dbReference type="RefSeq" id="WP_129187851.1">
    <property type="nucleotide sequence ID" value="NZ_CP035493.1"/>
</dbReference>
<dbReference type="KEGG" id="xya:ET471_09640"/>
<feature type="transmembrane region" description="Helical" evidence="1">
    <location>
        <begin position="100"/>
        <end position="121"/>
    </location>
</feature>
<dbReference type="OrthoDB" id="9792271at2"/>
<feature type="transmembrane region" description="Helical" evidence="1">
    <location>
        <begin position="237"/>
        <end position="258"/>
    </location>
</feature>
<reference evidence="2 3" key="1">
    <citation type="submission" date="2019-01" db="EMBL/GenBank/DDBJ databases">
        <title>Genome sequencing of strain FW10M-9.</title>
        <authorList>
            <person name="Heo J."/>
            <person name="Kim S.-J."/>
            <person name="Kim J.-S."/>
            <person name="Hong S.-B."/>
            <person name="Kwon S.-W."/>
        </authorList>
    </citation>
    <scope>NUCLEOTIDE SEQUENCE [LARGE SCALE GENOMIC DNA]</scope>
    <source>
        <strain evidence="2 3">FW10M-9</strain>
    </source>
</reference>
<dbReference type="InterPro" id="IPR038770">
    <property type="entry name" value="Na+/solute_symporter_sf"/>
</dbReference>
<dbReference type="EMBL" id="CP035493">
    <property type="protein sequence ID" value="QAY70261.1"/>
    <property type="molecule type" value="Genomic_DNA"/>
</dbReference>
<feature type="transmembrane region" description="Helical" evidence="1">
    <location>
        <begin position="69"/>
        <end position="88"/>
    </location>
</feature>
<evidence type="ECO:0000313" key="2">
    <source>
        <dbReference type="EMBL" id="QAY70261.1"/>
    </source>
</evidence>
<name>A0A4V0YG78_9MICO</name>
<accession>A0A4V0YG78</accession>
<proteinExistence type="predicted"/>
<feature type="transmembrane region" description="Helical" evidence="1">
    <location>
        <begin position="35"/>
        <end position="57"/>
    </location>
</feature>
<dbReference type="Proteomes" id="UP000292118">
    <property type="component" value="Chromosome"/>
</dbReference>
<dbReference type="AlphaFoldDB" id="A0A4V0YG78"/>
<dbReference type="PIRSF" id="PIRSF026166">
    <property type="entry name" value="UCP026166"/>
    <property type="match status" value="1"/>
</dbReference>
<keyword evidence="1" id="KW-1133">Transmembrane helix</keyword>
<organism evidence="2 3">
    <name type="scientific">Xylanimonas protaetiae</name>
    <dbReference type="NCBI Taxonomy" id="2509457"/>
    <lineage>
        <taxon>Bacteria</taxon>
        <taxon>Bacillati</taxon>
        <taxon>Actinomycetota</taxon>
        <taxon>Actinomycetes</taxon>
        <taxon>Micrococcales</taxon>
        <taxon>Promicromonosporaceae</taxon>
        <taxon>Xylanimonas</taxon>
    </lineage>
</organism>
<gene>
    <name evidence="2" type="ORF">ET471_09640</name>
</gene>
<protein>
    <submittedName>
        <fullName evidence="2">Bile acid:sodium symporter</fullName>
    </submittedName>
</protein>